<gene>
    <name evidence="2" type="ORF">QM012_008296</name>
</gene>
<dbReference type="PANTHER" id="PTHR21310:SF37">
    <property type="entry name" value="AMINOGLYCOSIDE PHOSPHOTRANSFERASE DOMAIN-CONTAINING PROTEIN"/>
    <property type="match status" value="1"/>
</dbReference>
<name>A0ABR0TJL6_AURPU</name>
<dbReference type="SUPFAM" id="SSF56112">
    <property type="entry name" value="Protein kinase-like (PK-like)"/>
    <property type="match status" value="1"/>
</dbReference>
<feature type="compositionally biased region" description="Basic and acidic residues" evidence="1">
    <location>
        <begin position="441"/>
        <end position="473"/>
    </location>
</feature>
<evidence type="ECO:0000256" key="1">
    <source>
        <dbReference type="SAM" id="MobiDB-lite"/>
    </source>
</evidence>
<comment type="caution">
    <text evidence="2">The sequence shown here is derived from an EMBL/GenBank/DDBJ whole genome shotgun (WGS) entry which is preliminary data.</text>
</comment>
<sequence length="519" mass="59854">MTKPRILTKDGFITESKALDLEIDVIPKLHGRQESDKFRQKLQSSVSHIRELVSRHLQIPQSDFTIVDPSAWIEGAFNICVGIDIKNDRHPHLPWGAVIRFPLPFNSGESFAPGTMDEKLRCEAATYIWIRQNCPNIPLPRLLGMGFPGSRSFTAVENETMLNRLQWYLRSMWDWLNGKETSPYSSHTRSILTGTGYLLLEWDMTYSSTEPYIQDFLGYHDHRMIYQKNSILDVDDAVFQLRALVGMRALLPLFWNLESRKGPFVLSLPDLHQSNIFVNDDWNLVSIIDLEFAPVVPIQMTHVPYWLADKTLDGLNGSELAIYKRHYDRFVDVLEQEEKTLVRNNSYSQLLRHEWDTGRFWYALALGSINVFPFIYQEHLEPKFFAEESVTDAQKEAFSRLWCEDVDAFIAKKLEDYEVYKDNVRAIFAAVKAETGDVGEEERREEKVGQEEKGDEVNQEEKVGWSSGEDKGGESSQEGNIEDASPAKREEETSPEEREEVETSIETQHNTEQGVRKSM</sequence>
<keyword evidence="3" id="KW-1185">Reference proteome</keyword>
<accession>A0ABR0TJL6</accession>
<feature type="compositionally biased region" description="Basic and acidic residues" evidence="1">
    <location>
        <begin position="485"/>
        <end position="496"/>
    </location>
</feature>
<dbReference type="InterPro" id="IPR051678">
    <property type="entry name" value="AGP_Transferase"/>
</dbReference>
<dbReference type="InterPro" id="IPR011009">
    <property type="entry name" value="Kinase-like_dom_sf"/>
</dbReference>
<dbReference type="Proteomes" id="UP001341245">
    <property type="component" value="Unassembled WGS sequence"/>
</dbReference>
<proteinExistence type="predicted"/>
<feature type="region of interest" description="Disordered" evidence="1">
    <location>
        <begin position="435"/>
        <end position="519"/>
    </location>
</feature>
<reference evidence="2 3" key="1">
    <citation type="submission" date="2023-11" db="EMBL/GenBank/DDBJ databases">
        <title>Draft genome sequence and annotation of the polyextremotolerant black yeast-like fungus Aureobasidium pullulans NRRL 62042.</title>
        <authorList>
            <person name="Dielentheis-Frenken M.R.E."/>
            <person name="Wibberg D."/>
            <person name="Blank L.M."/>
            <person name="Tiso T."/>
        </authorList>
    </citation>
    <scope>NUCLEOTIDE SEQUENCE [LARGE SCALE GENOMIC DNA]</scope>
    <source>
        <strain evidence="2 3">NRRL 62042</strain>
    </source>
</reference>
<evidence type="ECO:0008006" key="4">
    <source>
        <dbReference type="Google" id="ProtNLM"/>
    </source>
</evidence>
<organism evidence="2 3">
    <name type="scientific">Aureobasidium pullulans</name>
    <name type="common">Black yeast</name>
    <name type="synonym">Pullularia pullulans</name>
    <dbReference type="NCBI Taxonomy" id="5580"/>
    <lineage>
        <taxon>Eukaryota</taxon>
        <taxon>Fungi</taxon>
        <taxon>Dikarya</taxon>
        <taxon>Ascomycota</taxon>
        <taxon>Pezizomycotina</taxon>
        <taxon>Dothideomycetes</taxon>
        <taxon>Dothideomycetidae</taxon>
        <taxon>Dothideales</taxon>
        <taxon>Saccotheciaceae</taxon>
        <taxon>Aureobasidium</taxon>
    </lineage>
</organism>
<evidence type="ECO:0000313" key="3">
    <source>
        <dbReference type="Proteomes" id="UP001341245"/>
    </source>
</evidence>
<protein>
    <recommendedName>
        <fullName evidence="4">Aminoglycoside phosphotransferase domain-containing protein</fullName>
    </recommendedName>
</protein>
<dbReference type="EMBL" id="JASGXD010000007">
    <property type="protein sequence ID" value="KAK6004434.1"/>
    <property type="molecule type" value="Genomic_DNA"/>
</dbReference>
<dbReference type="PANTHER" id="PTHR21310">
    <property type="entry name" value="AMINOGLYCOSIDE PHOSPHOTRANSFERASE-RELATED-RELATED"/>
    <property type="match status" value="1"/>
</dbReference>
<evidence type="ECO:0000313" key="2">
    <source>
        <dbReference type="EMBL" id="KAK6004434.1"/>
    </source>
</evidence>